<dbReference type="Gene3D" id="1.10.10.10">
    <property type="entry name" value="Winged helix-like DNA-binding domain superfamily/Winged helix DNA-binding domain"/>
    <property type="match status" value="1"/>
</dbReference>
<organism evidence="5 6">
    <name type="scientific">Actinomycetospora chlora</name>
    <dbReference type="NCBI Taxonomy" id="663608"/>
    <lineage>
        <taxon>Bacteria</taxon>
        <taxon>Bacillati</taxon>
        <taxon>Actinomycetota</taxon>
        <taxon>Actinomycetes</taxon>
        <taxon>Pseudonocardiales</taxon>
        <taxon>Pseudonocardiaceae</taxon>
        <taxon>Actinomycetospora</taxon>
    </lineage>
</organism>
<dbReference type="NCBIfam" id="TIGR00589">
    <property type="entry name" value="ogt"/>
    <property type="match status" value="1"/>
</dbReference>
<sequence>MTDSPPPDAVLTALRDLAGPAPVTLADRVLDGWVRAPSALGEVYAVVGDRGVRLLRPAAHAGDLEAFLEDYRTRHGRPVRPAARPPRGLLPALRGRGPGPALDLAGLTPFARDVLAATARIPAGQTRPYGWVAREIGHPKAVRAVGTVLARNPVPLLVPCHRVTRGDGQVGQYLSGVADKVALLEGEGVDLAGLAELADRGVRLLGSDTTGVVCFPTCHHARRITAPHRHGFASLERAREAGYRPCRDCRPL</sequence>
<comment type="caution">
    <text evidence="5">The sequence shown here is derived from an EMBL/GenBank/DDBJ whole genome shotgun (WGS) entry which is preliminary data.</text>
</comment>
<dbReference type="EMBL" id="BAABHO010000008">
    <property type="protein sequence ID" value="GAA4781373.1"/>
    <property type="molecule type" value="Genomic_DNA"/>
</dbReference>
<proteinExistence type="predicted"/>
<protein>
    <recommendedName>
        <fullName evidence="7">Cysteine methyltransferase</fullName>
    </recommendedName>
</protein>
<dbReference type="CDD" id="cd06445">
    <property type="entry name" value="ATase"/>
    <property type="match status" value="1"/>
</dbReference>
<evidence type="ECO:0000259" key="3">
    <source>
        <dbReference type="Pfam" id="PF01035"/>
    </source>
</evidence>
<dbReference type="RefSeq" id="WP_345412127.1">
    <property type="nucleotide sequence ID" value="NZ_BAABHO010000008.1"/>
</dbReference>
<dbReference type="InterPro" id="IPR004026">
    <property type="entry name" value="Ada_DNA_repair_Zn-bd"/>
</dbReference>
<feature type="domain" description="Ada DNA repair metal-binding" evidence="4">
    <location>
        <begin position="205"/>
        <end position="251"/>
    </location>
</feature>
<dbReference type="Gene3D" id="3.40.10.10">
    <property type="entry name" value="DNA Methylphosphotriester Repair Domain"/>
    <property type="match status" value="1"/>
</dbReference>
<evidence type="ECO:0000313" key="6">
    <source>
        <dbReference type="Proteomes" id="UP001500928"/>
    </source>
</evidence>
<dbReference type="InterPro" id="IPR036217">
    <property type="entry name" value="MethylDNA_cys_MeTrfase_DNAb"/>
</dbReference>
<dbReference type="Pfam" id="PF02805">
    <property type="entry name" value="Ada_Zn_binding"/>
    <property type="match status" value="1"/>
</dbReference>
<evidence type="ECO:0000256" key="2">
    <source>
        <dbReference type="ARBA" id="ARBA00023159"/>
    </source>
</evidence>
<dbReference type="SUPFAM" id="SSF46767">
    <property type="entry name" value="Methylated DNA-protein cysteine methyltransferase, C-terminal domain"/>
    <property type="match status" value="1"/>
</dbReference>
<evidence type="ECO:0000256" key="1">
    <source>
        <dbReference type="ARBA" id="ARBA00022763"/>
    </source>
</evidence>
<dbReference type="PANTHER" id="PTHR10815">
    <property type="entry name" value="METHYLATED-DNA--PROTEIN-CYSTEINE METHYLTRANSFERASE"/>
    <property type="match status" value="1"/>
</dbReference>
<dbReference type="InterPro" id="IPR014048">
    <property type="entry name" value="MethylDNA_cys_MeTrfase_DNA-bd"/>
</dbReference>
<dbReference type="PANTHER" id="PTHR10815:SF13">
    <property type="entry name" value="METHYLATED-DNA--PROTEIN-CYSTEINE METHYLTRANSFERASE"/>
    <property type="match status" value="1"/>
</dbReference>
<keyword evidence="1" id="KW-0227">DNA damage</keyword>
<feature type="domain" description="Methylated-DNA-[protein]-cysteine S-methyltransferase DNA binding" evidence="3">
    <location>
        <begin position="109"/>
        <end position="189"/>
    </location>
</feature>
<evidence type="ECO:0000313" key="5">
    <source>
        <dbReference type="EMBL" id="GAA4781373.1"/>
    </source>
</evidence>
<name>A0ABP9AJP6_9PSEU</name>
<reference evidence="6" key="1">
    <citation type="journal article" date="2019" name="Int. J. Syst. Evol. Microbiol.">
        <title>The Global Catalogue of Microorganisms (GCM) 10K type strain sequencing project: providing services to taxonomists for standard genome sequencing and annotation.</title>
        <authorList>
            <consortium name="The Broad Institute Genomics Platform"/>
            <consortium name="The Broad Institute Genome Sequencing Center for Infectious Disease"/>
            <person name="Wu L."/>
            <person name="Ma J."/>
        </authorList>
    </citation>
    <scope>NUCLEOTIDE SEQUENCE [LARGE SCALE GENOMIC DNA]</scope>
    <source>
        <strain evidence="6">JCM 17979</strain>
    </source>
</reference>
<gene>
    <name evidence="5" type="ORF">GCM10023200_13320</name>
</gene>
<evidence type="ECO:0000259" key="4">
    <source>
        <dbReference type="Pfam" id="PF02805"/>
    </source>
</evidence>
<evidence type="ECO:0008006" key="7">
    <source>
        <dbReference type="Google" id="ProtNLM"/>
    </source>
</evidence>
<dbReference type="SUPFAM" id="SSF57884">
    <property type="entry name" value="Ada DNA repair protein, N-terminal domain (N-Ada 10)"/>
    <property type="match status" value="1"/>
</dbReference>
<accession>A0ABP9AJP6</accession>
<keyword evidence="2" id="KW-0010">Activator</keyword>
<dbReference type="Pfam" id="PF01035">
    <property type="entry name" value="DNA_binding_1"/>
    <property type="match status" value="1"/>
</dbReference>
<dbReference type="InterPro" id="IPR035451">
    <property type="entry name" value="Ada-like_dom_sf"/>
</dbReference>
<dbReference type="InterPro" id="IPR036388">
    <property type="entry name" value="WH-like_DNA-bd_sf"/>
</dbReference>
<dbReference type="Proteomes" id="UP001500928">
    <property type="component" value="Unassembled WGS sequence"/>
</dbReference>
<keyword evidence="6" id="KW-1185">Reference proteome</keyword>